<protein>
    <submittedName>
        <fullName evidence="1">Uncharacterized protein</fullName>
    </submittedName>
</protein>
<reference evidence="1" key="2">
    <citation type="journal article" date="2015" name="Fish Shellfish Immunol.">
        <title>Early steps in the European eel (Anguilla anguilla)-Vibrio vulnificus interaction in the gills: Role of the RtxA13 toxin.</title>
        <authorList>
            <person name="Callol A."/>
            <person name="Pajuelo D."/>
            <person name="Ebbesson L."/>
            <person name="Teles M."/>
            <person name="MacKenzie S."/>
            <person name="Amaro C."/>
        </authorList>
    </citation>
    <scope>NUCLEOTIDE SEQUENCE</scope>
</reference>
<organism evidence="1">
    <name type="scientific">Anguilla anguilla</name>
    <name type="common">European freshwater eel</name>
    <name type="synonym">Muraena anguilla</name>
    <dbReference type="NCBI Taxonomy" id="7936"/>
    <lineage>
        <taxon>Eukaryota</taxon>
        <taxon>Metazoa</taxon>
        <taxon>Chordata</taxon>
        <taxon>Craniata</taxon>
        <taxon>Vertebrata</taxon>
        <taxon>Euteleostomi</taxon>
        <taxon>Actinopterygii</taxon>
        <taxon>Neopterygii</taxon>
        <taxon>Teleostei</taxon>
        <taxon>Anguilliformes</taxon>
        <taxon>Anguillidae</taxon>
        <taxon>Anguilla</taxon>
    </lineage>
</organism>
<proteinExistence type="predicted"/>
<dbReference type="EMBL" id="GBXM01089376">
    <property type="protein sequence ID" value="JAH19201.1"/>
    <property type="molecule type" value="Transcribed_RNA"/>
</dbReference>
<reference evidence="1" key="1">
    <citation type="submission" date="2014-11" db="EMBL/GenBank/DDBJ databases">
        <authorList>
            <person name="Amaro Gonzalez C."/>
        </authorList>
    </citation>
    <scope>NUCLEOTIDE SEQUENCE</scope>
</reference>
<accession>A0A0E9QQH1</accession>
<name>A0A0E9QQH1_ANGAN</name>
<evidence type="ECO:0000313" key="1">
    <source>
        <dbReference type="EMBL" id="JAH19201.1"/>
    </source>
</evidence>
<sequence length="27" mass="3029">MSACVSVRMCVHALARHVYVLPKCIKL</sequence>
<dbReference type="AlphaFoldDB" id="A0A0E9QQH1"/>